<proteinExistence type="predicted"/>
<dbReference type="RefSeq" id="WP_110914764.1">
    <property type="nucleotide sequence ID" value="NZ_NKUF01000087.1"/>
</dbReference>
<name>A0A318Q7L2_9PROT</name>
<dbReference type="EMBL" id="NKUF01000087">
    <property type="protein sequence ID" value="PYD60243.1"/>
    <property type="molecule type" value="Genomic_DNA"/>
</dbReference>
<dbReference type="AlphaFoldDB" id="A0A318Q7L2"/>
<dbReference type="Proteomes" id="UP000248301">
    <property type="component" value="Unassembled WGS sequence"/>
</dbReference>
<comment type="caution">
    <text evidence="2">The sequence shown here is derived from an EMBL/GenBank/DDBJ whole genome shotgun (WGS) entry which is preliminary data.</text>
</comment>
<evidence type="ECO:0000313" key="2">
    <source>
        <dbReference type="EMBL" id="PYD60243.1"/>
    </source>
</evidence>
<reference evidence="2 3" key="1">
    <citation type="submission" date="2017-07" db="EMBL/GenBank/DDBJ databases">
        <title>A draft genome sequence of Gluconacetobacter entanii LTH 4560.</title>
        <authorList>
            <person name="Skraban J."/>
            <person name="Cleenwerck I."/>
            <person name="Vandamme P."/>
            <person name="Trcek J."/>
        </authorList>
    </citation>
    <scope>NUCLEOTIDE SEQUENCE [LARGE SCALE GENOMIC DNA]</scope>
    <source>
        <strain evidence="2 3">LTH 4560</strain>
    </source>
</reference>
<accession>A0A318Q7L2</accession>
<evidence type="ECO:0000313" key="3">
    <source>
        <dbReference type="Proteomes" id="UP000248301"/>
    </source>
</evidence>
<feature type="region of interest" description="Disordered" evidence="1">
    <location>
        <begin position="1"/>
        <end position="41"/>
    </location>
</feature>
<dbReference type="OrthoDB" id="7272485at2"/>
<gene>
    <name evidence="2" type="ORF">CFR72_16030</name>
</gene>
<organism evidence="2 3">
    <name type="scientific">Gluconacetobacter entanii</name>
    <dbReference type="NCBI Taxonomy" id="108528"/>
    <lineage>
        <taxon>Bacteria</taxon>
        <taxon>Pseudomonadati</taxon>
        <taxon>Pseudomonadota</taxon>
        <taxon>Alphaproteobacteria</taxon>
        <taxon>Acetobacterales</taxon>
        <taxon>Acetobacteraceae</taxon>
        <taxon>Gluconacetobacter</taxon>
    </lineage>
</organism>
<sequence>MAIHRKAKPTSVESAADAFVTGAPDAGKTKPLSYDKGLPKGHKRQISLTIAPDLLRRVDERAEAMGTGRAAFISMAIFKTLEES</sequence>
<protein>
    <submittedName>
        <fullName evidence="2">CopG family transcriptional regulator</fullName>
    </submittedName>
</protein>
<evidence type="ECO:0000256" key="1">
    <source>
        <dbReference type="SAM" id="MobiDB-lite"/>
    </source>
</evidence>